<name>A0ABX8V5J2_9FLAO</name>
<dbReference type="PANTHER" id="PTHR24421">
    <property type="entry name" value="NITRATE/NITRITE SENSOR PROTEIN NARX-RELATED"/>
    <property type="match status" value="1"/>
</dbReference>
<keyword evidence="8" id="KW-0902">Two-component regulatory system</keyword>
<evidence type="ECO:0000256" key="4">
    <source>
        <dbReference type="ARBA" id="ARBA00022679"/>
    </source>
</evidence>
<evidence type="ECO:0000256" key="3">
    <source>
        <dbReference type="ARBA" id="ARBA00022553"/>
    </source>
</evidence>
<feature type="domain" description="Histidine kinase/HSP90-like ATPase" evidence="10">
    <location>
        <begin position="175"/>
        <end position="264"/>
    </location>
</feature>
<keyword evidence="9" id="KW-0812">Transmembrane</keyword>
<evidence type="ECO:0000256" key="1">
    <source>
        <dbReference type="ARBA" id="ARBA00000085"/>
    </source>
</evidence>
<evidence type="ECO:0000313" key="13">
    <source>
        <dbReference type="Proteomes" id="UP000825381"/>
    </source>
</evidence>
<dbReference type="InterPro" id="IPR011712">
    <property type="entry name" value="Sig_transdc_His_kin_sub3_dim/P"/>
</dbReference>
<dbReference type="PANTHER" id="PTHR24421:SF10">
    <property type="entry name" value="NITRATE_NITRITE SENSOR PROTEIN NARQ"/>
    <property type="match status" value="1"/>
</dbReference>
<keyword evidence="9" id="KW-0472">Membrane</keyword>
<evidence type="ECO:0000256" key="2">
    <source>
        <dbReference type="ARBA" id="ARBA00012438"/>
    </source>
</evidence>
<dbReference type="GO" id="GO:0016301">
    <property type="term" value="F:kinase activity"/>
    <property type="evidence" value="ECO:0007669"/>
    <property type="project" value="UniProtKB-KW"/>
</dbReference>
<feature type="domain" description="Signal transduction histidine kinase subgroup 3 dimerisation and phosphoacceptor" evidence="11">
    <location>
        <begin position="70"/>
        <end position="136"/>
    </location>
</feature>
<keyword evidence="3" id="KW-0597">Phosphoprotein</keyword>
<dbReference type="InterPro" id="IPR003594">
    <property type="entry name" value="HATPase_dom"/>
</dbReference>
<dbReference type="Pfam" id="PF02518">
    <property type="entry name" value="HATPase_c"/>
    <property type="match status" value="1"/>
</dbReference>
<evidence type="ECO:0000256" key="8">
    <source>
        <dbReference type="ARBA" id="ARBA00023012"/>
    </source>
</evidence>
<keyword evidence="13" id="KW-1185">Reference proteome</keyword>
<keyword evidence="4" id="KW-0808">Transferase</keyword>
<dbReference type="Pfam" id="PF07730">
    <property type="entry name" value="HisKA_3"/>
    <property type="match status" value="1"/>
</dbReference>
<dbReference type="CDD" id="cd16917">
    <property type="entry name" value="HATPase_UhpB-NarQ-NarX-like"/>
    <property type="match status" value="1"/>
</dbReference>
<organism evidence="12 13">
    <name type="scientific">Flavobacterium litorale</name>
    <dbReference type="NCBI Taxonomy" id="2856519"/>
    <lineage>
        <taxon>Bacteria</taxon>
        <taxon>Pseudomonadati</taxon>
        <taxon>Bacteroidota</taxon>
        <taxon>Flavobacteriia</taxon>
        <taxon>Flavobacteriales</taxon>
        <taxon>Flavobacteriaceae</taxon>
        <taxon>Flavobacterium</taxon>
    </lineage>
</organism>
<accession>A0ABX8V5J2</accession>
<proteinExistence type="predicted"/>
<dbReference type="InterPro" id="IPR036890">
    <property type="entry name" value="HATPase_C_sf"/>
</dbReference>
<keyword evidence="5" id="KW-0547">Nucleotide-binding</keyword>
<dbReference type="SUPFAM" id="SSF55874">
    <property type="entry name" value="ATPase domain of HSP90 chaperone/DNA topoisomerase II/histidine kinase"/>
    <property type="match status" value="1"/>
</dbReference>
<dbReference type="EC" id="2.7.13.3" evidence="2"/>
<dbReference type="Gene3D" id="3.30.565.10">
    <property type="entry name" value="Histidine kinase-like ATPase, C-terminal domain"/>
    <property type="match status" value="1"/>
</dbReference>
<keyword evidence="9" id="KW-1133">Transmembrane helix</keyword>
<dbReference type="Proteomes" id="UP000825381">
    <property type="component" value="Chromosome"/>
</dbReference>
<dbReference type="Gene3D" id="1.20.5.1930">
    <property type="match status" value="1"/>
</dbReference>
<evidence type="ECO:0000313" key="12">
    <source>
        <dbReference type="EMBL" id="QYJ68022.1"/>
    </source>
</evidence>
<comment type="catalytic activity">
    <reaction evidence="1">
        <text>ATP + protein L-histidine = ADP + protein N-phospho-L-histidine.</text>
        <dbReference type="EC" id="2.7.13.3"/>
    </reaction>
</comment>
<keyword evidence="6 12" id="KW-0418">Kinase</keyword>
<dbReference type="EMBL" id="CP080429">
    <property type="protein sequence ID" value="QYJ68022.1"/>
    <property type="molecule type" value="Genomic_DNA"/>
</dbReference>
<reference evidence="12 13" key="1">
    <citation type="submission" date="2021-07" db="EMBL/GenBank/DDBJ databases">
        <title>Flavobacterium WSW3-B6 sp.nov, isolated from seaweed.</title>
        <authorList>
            <person name="Muhammad N."/>
            <person name="Ho H."/>
            <person name="Lee Y.-J."/>
            <person name="Nguyen T."/>
            <person name="Ho J."/>
            <person name="Kim S.-G."/>
        </authorList>
    </citation>
    <scope>NUCLEOTIDE SEQUENCE [LARGE SCALE GENOMIC DNA]</scope>
    <source>
        <strain evidence="12 13">WSW3-B6</strain>
    </source>
</reference>
<evidence type="ECO:0000256" key="6">
    <source>
        <dbReference type="ARBA" id="ARBA00022777"/>
    </source>
</evidence>
<feature type="transmembrane region" description="Helical" evidence="9">
    <location>
        <begin position="12"/>
        <end position="36"/>
    </location>
</feature>
<evidence type="ECO:0000256" key="5">
    <source>
        <dbReference type="ARBA" id="ARBA00022741"/>
    </source>
</evidence>
<gene>
    <name evidence="12" type="ORF">K1I41_10865</name>
</gene>
<evidence type="ECO:0000259" key="10">
    <source>
        <dbReference type="Pfam" id="PF02518"/>
    </source>
</evidence>
<dbReference type="InterPro" id="IPR050482">
    <property type="entry name" value="Sensor_HK_TwoCompSys"/>
</dbReference>
<dbReference type="RefSeq" id="WP_220640367.1">
    <property type="nucleotide sequence ID" value="NZ_CP080429.1"/>
</dbReference>
<evidence type="ECO:0000256" key="7">
    <source>
        <dbReference type="ARBA" id="ARBA00022840"/>
    </source>
</evidence>
<evidence type="ECO:0000259" key="11">
    <source>
        <dbReference type="Pfam" id="PF07730"/>
    </source>
</evidence>
<sequence length="267" mass="30555">MESNVLPESNEAGIIIIYVIFLMLFMGIVLLLFFYFSKKKIVQKELEKKDLELDYQKELLQTTLLVQEEERQRIARDLHDDISSKLNIVSLNSHLLTTPDLNEKEVTEITDNIINLVGKALENSRKIAHDLLPPVLEKFGLNAGLEELCYEYNSNKITTVDYENRASFEGIEPNKQLHIFRIVQELINNSVRHGKASKISVLFKETNNGIRCDYIDNGKGFDTEDIKNKKGLGMKNIESRVFFLNGSLTIDSVINKGTHISFNFSNL</sequence>
<evidence type="ECO:0000256" key="9">
    <source>
        <dbReference type="SAM" id="Phobius"/>
    </source>
</evidence>
<keyword evidence="7" id="KW-0067">ATP-binding</keyword>
<protein>
    <recommendedName>
        <fullName evidence="2">histidine kinase</fullName>
        <ecNumber evidence="2">2.7.13.3</ecNumber>
    </recommendedName>
</protein>